<dbReference type="InterPro" id="IPR007400">
    <property type="entry name" value="PrpF-like"/>
</dbReference>
<sequence length="408" mass="42556">MFRRVAHAHRQHVPRHTQPAARASLMTSTTTLPPRPLRPQSSVAASYYRGGSSRAVFFRQDDLPPDAAQRATIFRSVLGSPDPHGRQLDGMGGGISSLSKICLVALSSRQDADVDYTFVQLGVRDDRVDYSGNCGNMSSAVGPYAVDSGLLSLPPDCHPGGSVATVRIHNTNTGKLIHASFPVVQGEAAAEGDLAIDGVAGTGAPVQLDFVDPAGSRTGKLLPTGSACDDLDGIAVTCIDVGNPCCFVLAADLGVDGALSSDQIEAHTALKERLERLRRQAAVKMGLAATPEEAPDAVPKISMVSQTKKPSADRITVRAMSVGQAHKAVPVTVALACAAASKIPGTTVAQSLSGDGKAGTAIELAHASGLLKVDASYNESGHLVAATVFRTARRLMEGRVFWKQPTPT</sequence>
<proteinExistence type="inferred from homology"/>
<dbReference type="GO" id="GO:0016853">
    <property type="term" value="F:isomerase activity"/>
    <property type="evidence" value="ECO:0007669"/>
    <property type="project" value="UniProtKB-KW"/>
</dbReference>
<keyword evidence="2" id="KW-0413">Isomerase</keyword>
<evidence type="ECO:0000256" key="1">
    <source>
        <dbReference type="ARBA" id="ARBA00007673"/>
    </source>
</evidence>
<organism evidence="4 5">
    <name type="scientific">Stachybotrys chartarum (strain CBS 109288 / IBT 7711)</name>
    <name type="common">Toxic black mold</name>
    <name type="synonym">Stilbospora chartarum</name>
    <dbReference type="NCBI Taxonomy" id="1280523"/>
    <lineage>
        <taxon>Eukaryota</taxon>
        <taxon>Fungi</taxon>
        <taxon>Dikarya</taxon>
        <taxon>Ascomycota</taxon>
        <taxon>Pezizomycotina</taxon>
        <taxon>Sordariomycetes</taxon>
        <taxon>Hypocreomycetidae</taxon>
        <taxon>Hypocreales</taxon>
        <taxon>Stachybotryaceae</taxon>
        <taxon>Stachybotrys</taxon>
    </lineage>
</organism>
<feature type="region of interest" description="Disordered" evidence="3">
    <location>
        <begin position="1"/>
        <end position="22"/>
    </location>
</feature>
<reference evidence="4 5" key="1">
    <citation type="journal article" date="2014" name="BMC Genomics">
        <title>Comparative genome sequencing reveals chemotype-specific gene clusters in the toxigenic black mold Stachybotrys.</title>
        <authorList>
            <person name="Semeiks J."/>
            <person name="Borek D."/>
            <person name="Otwinowski Z."/>
            <person name="Grishin N.V."/>
        </authorList>
    </citation>
    <scope>NUCLEOTIDE SEQUENCE [LARGE SCALE GENOMIC DNA]</scope>
    <source>
        <strain evidence="5">CBS 109288 / IBT 7711</strain>
    </source>
</reference>
<name>A0A084AKD7_STACB</name>
<dbReference type="Gene3D" id="3.10.310.10">
    <property type="entry name" value="Diaminopimelate Epimerase, Chain A, domain 1"/>
    <property type="match status" value="2"/>
</dbReference>
<protein>
    <recommendedName>
        <fullName evidence="6">DUF453-domain-containing protein</fullName>
    </recommendedName>
</protein>
<dbReference type="Pfam" id="PF04303">
    <property type="entry name" value="PrpF"/>
    <property type="match status" value="1"/>
</dbReference>
<accession>A0A084AKD7</accession>
<dbReference type="PANTHER" id="PTHR43709">
    <property type="entry name" value="ACONITATE ISOMERASE-RELATED"/>
    <property type="match status" value="1"/>
</dbReference>
<evidence type="ECO:0000313" key="5">
    <source>
        <dbReference type="Proteomes" id="UP000028045"/>
    </source>
</evidence>
<evidence type="ECO:0000256" key="2">
    <source>
        <dbReference type="ARBA" id="ARBA00023235"/>
    </source>
</evidence>
<dbReference type="SUPFAM" id="SSF54506">
    <property type="entry name" value="Diaminopimelate epimerase-like"/>
    <property type="match status" value="2"/>
</dbReference>
<dbReference type="OrthoDB" id="10267539at2759"/>
<dbReference type="AlphaFoldDB" id="A0A084AKD7"/>
<evidence type="ECO:0000313" key="4">
    <source>
        <dbReference type="EMBL" id="KEY65766.1"/>
    </source>
</evidence>
<comment type="similarity">
    <text evidence="1">Belongs to the PrpF family.</text>
</comment>
<evidence type="ECO:0000256" key="3">
    <source>
        <dbReference type="SAM" id="MobiDB-lite"/>
    </source>
</evidence>
<evidence type="ECO:0008006" key="6">
    <source>
        <dbReference type="Google" id="ProtNLM"/>
    </source>
</evidence>
<gene>
    <name evidence="4" type="ORF">S7711_05594</name>
</gene>
<dbReference type="EMBL" id="KL648688">
    <property type="protein sequence ID" value="KEY65766.1"/>
    <property type="molecule type" value="Genomic_DNA"/>
</dbReference>
<dbReference type="Proteomes" id="UP000028045">
    <property type="component" value="Unassembled WGS sequence"/>
</dbReference>
<keyword evidence="5" id="KW-1185">Reference proteome</keyword>
<feature type="compositionally biased region" description="Basic residues" evidence="3">
    <location>
        <begin position="1"/>
        <end position="15"/>
    </location>
</feature>
<dbReference type="HOGENOM" id="CLU_026443_0_0_1"/>
<dbReference type="PANTHER" id="PTHR43709:SF2">
    <property type="entry name" value="DUF453 DOMAIN PROTEIN (AFU_ORTHOLOGUE AFUA_6G00360)"/>
    <property type="match status" value="1"/>
</dbReference>